<evidence type="ECO:0000313" key="2">
    <source>
        <dbReference type="Proteomes" id="UP000052008"/>
    </source>
</evidence>
<dbReference type="InterPro" id="IPR036278">
    <property type="entry name" value="Sialidase_sf"/>
</dbReference>
<dbReference type="CDD" id="cd15482">
    <property type="entry name" value="Sialidase_non-viral"/>
    <property type="match status" value="1"/>
</dbReference>
<gene>
    <name evidence="1" type="ORF">AMJ39_09280</name>
</gene>
<comment type="caution">
    <text evidence="1">The sequence shown here is derived from an EMBL/GenBank/DDBJ whole genome shotgun (WGS) entry which is preliminary data.</text>
</comment>
<proteinExistence type="predicted"/>
<reference evidence="1 2" key="1">
    <citation type="journal article" date="2015" name="Microbiome">
        <title>Genomic resolution of linkages in carbon, nitrogen, and sulfur cycling among widespread estuary sediment bacteria.</title>
        <authorList>
            <person name="Baker B.J."/>
            <person name="Lazar C.S."/>
            <person name="Teske A.P."/>
            <person name="Dick G.J."/>
        </authorList>
    </citation>
    <scope>NUCLEOTIDE SEQUENCE [LARGE SCALE GENOMIC DNA]</scope>
    <source>
        <strain evidence="1">DG_24</strain>
    </source>
</reference>
<accession>A0A0S7WNR3</accession>
<protein>
    <recommendedName>
        <fullName evidence="3">Sialidase domain-containing protein</fullName>
    </recommendedName>
</protein>
<evidence type="ECO:0000313" key="1">
    <source>
        <dbReference type="EMBL" id="KPJ51786.1"/>
    </source>
</evidence>
<dbReference type="Proteomes" id="UP000052008">
    <property type="component" value="Unassembled WGS sequence"/>
</dbReference>
<organism evidence="1 2">
    <name type="scientific">candidate division TA06 bacterium DG_24</name>
    <dbReference type="NCBI Taxonomy" id="1703770"/>
    <lineage>
        <taxon>Bacteria</taxon>
        <taxon>Bacteria division TA06</taxon>
    </lineage>
</organism>
<name>A0A0S7WNR3_UNCT6</name>
<sequence length="240" mass="27312">MLYGIEKNKNQVGCFRSTNGGTNWIWPPAWLDTLAWFPLHAEIVVDTSGSYEWAFGTWYDLDTLGYWWIMFNLSDDGGAMWEETAIQLYKDSTYVADPSVVADIRDGDEDVVVSWALWDETAGEWKIYRRHSDDMGDYWGTPCAISSAYSDGSIDPELILSANDGYLYDFWADYDLSGSPVGAEIVYKYSTNGGETWVPQPPTSLSDGETYSLRPSACKHEGVVWEDYRYGNWEIYFDSP</sequence>
<evidence type="ECO:0008006" key="3">
    <source>
        <dbReference type="Google" id="ProtNLM"/>
    </source>
</evidence>
<dbReference type="STRING" id="1703770.AMJ39_09280"/>
<dbReference type="EMBL" id="LIZS01000097">
    <property type="protein sequence ID" value="KPJ51786.1"/>
    <property type="molecule type" value="Genomic_DNA"/>
</dbReference>
<dbReference type="SUPFAM" id="SSF50939">
    <property type="entry name" value="Sialidases"/>
    <property type="match status" value="1"/>
</dbReference>
<dbReference type="Gene3D" id="2.120.10.10">
    <property type="match status" value="1"/>
</dbReference>
<dbReference type="AlphaFoldDB" id="A0A0S7WNR3"/>